<evidence type="ECO:0000313" key="6">
    <source>
        <dbReference type="Proteomes" id="UP001150538"/>
    </source>
</evidence>
<dbReference type="InterPro" id="IPR036388">
    <property type="entry name" value="WH-like_DNA-bd_sf"/>
</dbReference>
<gene>
    <name evidence="5" type="ORF">H4219_003415</name>
</gene>
<dbReference type="InterPro" id="IPR006630">
    <property type="entry name" value="La_HTH"/>
</dbReference>
<dbReference type="InterPro" id="IPR045180">
    <property type="entry name" value="La_dom_prot"/>
</dbReference>
<dbReference type="Gene3D" id="1.10.10.10">
    <property type="entry name" value="Winged helix-like DNA-binding domain superfamily/Winged helix DNA-binding domain"/>
    <property type="match status" value="1"/>
</dbReference>
<dbReference type="CDD" id="cd07323">
    <property type="entry name" value="LAM"/>
    <property type="match status" value="1"/>
</dbReference>
<dbReference type="SMART" id="SM00715">
    <property type="entry name" value="LA"/>
    <property type="match status" value="1"/>
</dbReference>
<feature type="compositionally biased region" description="Low complexity" evidence="3">
    <location>
        <begin position="223"/>
        <end position="238"/>
    </location>
</feature>
<dbReference type="InterPro" id="IPR036390">
    <property type="entry name" value="WH_DNA-bd_sf"/>
</dbReference>
<feature type="compositionally biased region" description="Basic and acidic residues" evidence="3">
    <location>
        <begin position="252"/>
        <end position="269"/>
    </location>
</feature>
<dbReference type="PANTHER" id="PTHR22792">
    <property type="entry name" value="LUPUS LA PROTEIN-RELATED"/>
    <property type="match status" value="1"/>
</dbReference>
<feature type="domain" description="HTH La-type RNA-binding" evidence="4">
    <location>
        <begin position="425"/>
        <end position="516"/>
    </location>
</feature>
<organism evidence="5 6">
    <name type="scientific">Mycoemilia scoparia</name>
    <dbReference type="NCBI Taxonomy" id="417184"/>
    <lineage>
        <taxon>Eukaryota</taxon>
        <taxon>Fungi</taxon>
        <taxon>Fungi incertae sedis</taxon>
        <taxon>Zoopagomycota</taxon>
        <taxon>Kickxellomycotina</taxon>
        <taxon>Kickxellomycetes</taxon>
        <taxon>Kickxellales</taxon>
        <taxon>Kickxellaceae</taxon>
        <taxon>Mycoemilia</taxon>
    </lineage>
</organism>
<feature type="compositionally biased region" description="Polar residues" evidence="3">
    <location>
        <begin position="28"/>
        <end position="45"/>
    </location>
</feature>
<feature type="compositionally biased region" description="Gly residues" evidence="3">
    <location>
        <begin position="362"/>
        <end position="382"/>
    </location>
</feature>
<keyword evidence="6" id="KW-1185">Reference proteome</keyword>
<proteinExistence type="predicted"/>
<keyword evidence="1 2" id="KW-0694">RNA-binding</keyword>
<feature type="compositionally biased region" description="Basic and acidic residues" evidence="3">
    <location>
        <begin position="128"/>
        <end position="140"/>
    </location>
</feature>
<dbReference type="PANTHER" id="PTHR22792:SF132">
    <property type="entry name" value="LA-RELATED PROTEIN 1"/>
    <property type="match status" value="1"/>
</dbReference>
<evidence type="ECO:0000256" key="2">
    <source>
        <dbReference type="PROSITE-ProRule" id="PRU00332"/>
    </source>
</evidence>
<dbReference type="PROSITE" id="PS50961">
    <property type="entry name" value="HTH_LA"/>
    <property type="match status" value="1"/>
</dbReference>
<reference evidence="5" key="1">
    <citation type="submission" date="2022-07" db="EMBL/GenBank/DDBJ databases">
        <title>Phylogenomic reconstructions and comparative analyses of Kickxellomycotina fungi.</title>
        <authorList>
            <person name="Reynolds N.K."/>
            <person name="Stajich J.E."/>
            <person name="Barry K."/>
            <person name="Grigoriev I.V."/>
            <person name="Crous P."/>
            <person name="Smith M.E."/>
        </authorList>
    </citation>
    <scope>NUCLEOTIDE SEQUENCE</scope>
    <source>
        <strain evidence="5">NBRC 100468</strain>
    </source>
</reference>
<dbReference type="GO" id="GO:0003723">
    <property type="term" value="F:RNA binding"/>
    <property type="evidence" value="ECO:0007669"/>
    <property type="project" value="UniProtKB-UniRule"/>
</dbReference>
<dbReference type="OrthoDB" id="340227at2759"/>
<feature type="region of interest" description="Disordered" evidence="3">
    <location>
        <begin position="75"/>
        <end position="419"/>
    </location>
</feature>
<sequence>MTSTSAAAQDNNKAMAPVAAESTAPKAQKTQDTTTITNFNAGQSTTANLVKASSKVLIPEPAPAPTVNVWAARKQAVAGSNGSTRSNEQQQQAKGASVSKDTVVVSPSPIDDPTSWPDPATASATANDSKHHSQTHHDRSVATSAVTDAVQQSSLTTASAQIKDDSANESAGSATTIGKKKGRGKWIPLEADIKYTKPSNATSSSSGSRNGSGSRRGGDRKTGSNSAGGRRSGRSSNRSSDHSCRGQNRGPRSADNRDFQTDAGKDRSQEQQTSALEQSLPTTQDSKVADNSSNNLGEQATTPAAQDQEVPGTDGPRARSANHGQTTGSSAASADTTTSSQSSSGGRGRGRARKGGDRRGGGRSAAGSGGNGNHRGGFGGQRGRPRHHHQQQHPHYPGHHFVPQMGANNAGSVLPAPAPFPQPIPQTEADLKLFIQKQVEYYFSVENLCKDVFFRTQMDAEGYVPLTLISGFNRVRMLTSDMNLIIQALEPSKAVETNDAKDKVRKSGDWSVWLFPKQASLVHERHY</sequence>
<feature type="compositionally biased region" description="Polar residues" evidence="3">
    <location>
        <begin position="141"/>
        <end position="160"/>
    </location>
</feature>
<feature type="compositionally biased region" description="Low complexity" evidence="3">
    <location>
        <begin position="203"/>
        <end position="213"/>
    </location>
</feature>
<dbReference type="Pfam" id="PF05383">
    <property type="entry name" value="La"/>
    <property type="match status" value="1"/>
</dbReference>
<evidence type="ECO:0000256" key="3">
    <source>
        <dbReference type="SAM" id="MobiDB-lite"/>
    </source>
</evidence>
<feature type="compositionally biased region" description="Polar residues" evidence="3">
    <location>
        <begin position="270"/>
        <end position="305"/>
    </location>
</feature>
<dbReference type="GO" id="GO:0005737">
    <property type="term" value="C:cytoplasm"/>
    <property type="evidence" value="ECO:0007669"/>
    <property type="project" value="UniProtKB-ARBA"/>
</dbReference>
<dbReference type="AlphaFoldDB" id="A0A9W7ZUV8"/>
<feature type="region of interest" description="Disordered" evidence="3">
    <location>
        <begin position="1"/>
        <end position="45"/>
    </location>
</feature>
<feature type="compositionally biased region" description="Polar residues" evidence="3">
    <location>
        <begin position="78"/>
        <end position="94"/>
    </location>
</feature>
<name>A0A9W7ZUV8_9FUNG</name>
<evidence type="ECO:0000313" key="5">
    <source>
        <dbReference type="EMBL" id="KAJ1917071.1"/>
    </source>
</evidence>
<protein>
    <recommendedName>
        <fullName evidence="4">HTH La-type RNA-binding domain-containing protein</fullName>
    </recommendedName>
</protein>
<feature type="compositionally biased region" description="Basic residues" evidence="3">
    <location>
        <begin position="383"/>
        <end position="398"/>
    </location>
</feature>
<dbReference type="EMBL" id="JANBPU010000082">
    <property type="protein sequence ID" value="KAJ1917071.1"/>
    <property type="molecule type" value="Genomic_DNA"/>
</dbReference>
<dbReference type="SUPFAM" id="SSF46785">
    <property type="entry name" value="Winged helix' DNA-binding domain"/>
    <property type="match status" value="1"/>
</dbReference>
<feature type="compositionally biased region" description="Low complexity" evidence="3">
    <location>
        <begin position="323"/>
        <end position="344"/>
    </location>
</feature>
<feature type="compositionally biased region" description="Polar residues" evidence="3">
    <location>
        <begin position="1"/>
        <end position="12"/>
    </location>
</feature>
<comment type="caution">
    <text evidence="5">The sequence shown here is derived from an EMBL/GenBank/DDBJ whole genome shotgun (WGS) entry which is preliminary data.</text>
</comment>
<accession>A0A9W7ZUV8</accession>
<evidence type="ECO:0000256" key="1">
    <source>
        <dbReference type="ARBA" id="ARBA00022884"/>
    </source>
</evidence>
<evidence type="ECO:0000259" key="4">
    <source>
        <dbReference type="PROSITE" id="PS50961"/>
    </source>
</evidence>
<dbReference type="Proteomes" id="UP001150538">
    <property type="component" value="Unassembled WGS sequence"/>
</dbReference>